<dbReference type="AlphaFoldDB" id="A0A7J7IS13"/>
<evidence type="ECO:0000313" key="3">
    <source>
        <dbReference type="Proteomes" id="UP000530660"/>
    </source>
</evidence>
<feature type="region of interest" description="Disordered" evidence="1">
    <location>
        <begin position="21"/>
        <end position="50"/>
    </location>
</feature>
<keyword evidence="3" id="KW-1185">Reference proteome</keyword>
<dbReference type="Proteomes" id="UP000530660">
    <property type="component" value="Unassembled WGS sequence"/>
</dbReference>
<organism evidence="2 3">
    <name type="scientific">Cyanidiococcus yangmingshanensis</name>
    <dbReference type="NCBI Taxonomy" id="2690220"/>
    <lineage>
        <taxon>Eukaryota</taxon>
        <taxon>Rhodophyta</taxon>
        <taxon>Bangiophyceae</taxon>
        <taxon>Cyanidiales</taxon>
        <taxon>Cyanidiaceae</taxon>
        <taxon>Cyanidiococcus</taxon>
    </lineage>
</organism>
<evidence type="ECO:0000256" key="1">
    <source>
        <dbReference type="SAM" id="MobiDB-lite"/>
    </source>
</evidence>
<accession>A0A7J7IS13</accession>
<comment type="caution">
    <text evidence="2">The sequence shown here is derived from an EMBL/GenBank/DDBJ whole genome shotgun (WGS) entry which is preliminary data.</text>
</comment>
<dbReference type="EMBL" id="VWRR01000001">
    <property type="protein sequence ID" value="KAF6005334.1"/>
    <property type="molecule type" value="Genomic_DNA"/>
</dbReference>
<name>A0A7J7IS13_9RHOD</name>
<reference evidence="2 3" key="1">
    <citation type="journal article" date="2020" name="J. Phycol.">
        <title>Comparative genome analysis reveals Cyanidiococcus gen. nov., a new extremophilic red algal genus sister to Cyanidioschyzon (Cyanidioschyzonaceae, Rhodophyta).</title>
        <authorList>
            <person name="Liu S.-L."/>
            <person name="Chiang Y.-R."/>
            <person name="Yoon H.S."/>
            <person name="Fu H.-Y."/>
        </authorList>
    </citation>
    <scope>NUCLEOTIDE SEQUENCE [LARGE SCALE GENOMIC DNA]</scope>
    <source>
        <strain evidence="2 3">THAL066</strain>
    </source>
</reference>
<sequence length="119" mass="13571">MSISIGERCFGPARFRKFVDEHGTHGNSPLPKNRNGFPRRIRKRSRTSDEIHREVHGRERRIITSRMFGTSSWSGIAQVLREFADHLNFNVVAVAGNDRVAVLRFVLLERLLCALVNTG</sequence>
<proteinExistence type="predicted"/>
<gene>
    <name evidence="2" type="ORF">F1559_004506</name>
</gene>
<evidence type="ECO:0000313" key="2">
    <source>
        <dbReference type="EMBL" id="KAF6005334.1"/>
    </source>
</evidence>
<protein>
    <submittedName>
        <fullName evidence="2">Uncharacterized protein</fullName>
    </submittedName>
</protein>